<dbReference type="EMBL" id="CAQI01000041">
    <property type="protein sequence ID" value="CCQ45873.1"/>
    <property type="molecule type" value="Genomic_DNA"/>
</dbReference>
<feature type="region of interest" description="Disordered" evidence="1">
    <location>
        <begin position="167"/>
        <end position="236"/>
    </location>
</feature>
<name>A0A024H1J0_9MICC</name>
<evidence type="ECO:0000313" key="2">
    <source>
        <dbReference type="EMBL" id="CCQ45873.1"/>
    </source>
</evidence>
<feature type="compositionally biased region" description="Basic and acidic residues" evidence="1">
    <location>
        <begin position="205"/>
        <end position="222"/>
    </location>
</feature>
<dbReference type="AlphaFoldDB" id="A0A024H1J0"/>
<proteinExistence type="predicted"/>
<dbReference type="STRING" id="861266.ARTSIC4J27_1833"/>
<evidence type="ECO:0008006" key="4">
    <source>
        <dbReference type="Google" id="ProtNLM"/>
    </source>
</evidence>
<evidence type="ECO:0000313" key="3">
    <source>
        <dbReference type="Proteomes" id="UP000035722"/>
    </source>
</evidence>
<dbReference type="Proteomes" id="UP000035722">
    <property type="component" value="Unassembled WGS sequence"/>
</dbReference>
<sequence length="236" mass="24600">MRRRLLVWSALPAVLLLCLAARLLSLDPLARHAAAAFDAKDAAAVGQAADALMAGNIVERHKAPFAAGDAEALAGNFAAARLRFEDALDLAPPGSPDACAIRLNLVLSIERLGDGKQRAEDGAGAAALFTEALEVARAAPDGCFSGGAAADAGEKLSQAEGRLNGKLSTARDSVAEQGNAAEEGVPEEPEADPPSPNQLEQLEQSARESQRERNNGRERSDYLEDSGTGPGVDRPW</sequence>
<dbReference type="RefSeq" id="WP_050054840.1">
    <property type="nucleotide sequence ID" value="NZ_CAQI01000041.1"/>
</dbReference>
<reference evidence="3" key="1">
    <citation type="journal article" date="2014" name="Genome Announc.">
        <title>Genome Sequence of Arthrobacter siccitolerans 4J27, a Xeroprotectant-Producing Desiccation-Tolerant Microorganism.</title>
        <authorList>
            <person name="Manzanera M."/>
            <person name="Santa-Cruz-Calvo L."/>
            <person name="Vilchez J.I."/>
            <person name="Garcia-Fontana C."/>
            <person name="Silva-Castro G.A."/>
            <person name="Calvo C."/>
            <person name="Gonzalez-Lopez J."/>
        </authorList>
    </citation>
    <scope>NUCLEOTIDE SEQUENCE [LARGE SCALE GENOMIC DNA]</scope>
    <source>
        <strain evidence="3">4J27</strain>
    </source>
</reference>
<accession>A0A024H1J0</accession>
<organism evidence="2 3">
    <name type="scientific">Pseudarthrobacter siccitolerans</name>
    <dbReference type="NCBI Taxonomy" id="861266"/>
    <lineage>
        <taxon>Bacteria</taxon>
        <taxon>Bacillati</taxon>
        <taxon>Actinomycetota</taxon>
        <taxon>Actinomycetes</taxon>
        <taxon>Micrococcales</taxon>
        <taxon>Micrococcaceae</taxon>
        <taxon>Pseudarthrobacter</taxon>
    </lineage>
</organism>
<gene>
    <name evidence="2" type="ORF">ARTSIC4J27_1833</name>
</gene>
<keyword evidence="3" id="KW-1185">Reference proteome</keyword>
<comment type="caution">
    <text evidence="2">The sequence shown here is derived from an EMBL/GenBank/DDBJ whole genome shotgun (WGS) entry which is preliminary data.</text>
</comment>
<dbReference type="OrthoDB" id="4869995at2"/>
<protein>
    <recommendedName>
        <fullName evidence="4">Tetratricopeptide repeat protein</fullName>
    </recommendedName>
</protein>
<evidence type="ECO:0000256" key="1">
    <source>
        <dbReference type="SAM" id="MobiDB-lite"/>
    </source>
</evidence>